<comment type="subcellular location">
    <subcellularLocation>
        <location evidence="1">Nucleus</location>
    </subcellularLocation>
</comment>
<dbReference type="SUPFAM" id="SSF47370">
    <property type="entry name" value="Bromodomain"/>
    <property type="match status" value="2"/>
</dbReference>
<feature type="region of interest" description="Disordered" evidence="9">
    <location>
        <begin position="497"/>
        <end position="519"/>
    </location>
</feature>
<keyword evidence="12" id="KW-1185">Reference proteome</keyword>
<dbReference type="SMART" id="SM00297">
    <property type="entry name" value="BROMO"/>
    <property type="match status" value="2"/>
</dbReference>
<dbReference type="GO" id="GO:0006368">
    <property type="term" value="P:transcription elongation by RNA polymerase II"/>
    <property type="evidence" value="ECO:0007669"/>
    <property type="project" value="TreeGrafter"/>
</dbReference>
<dbReference type="Pfam" id="PF00439">
    <property type="entry name" value="Bromodomain"/>
    <property type="match status" value="2"/>
</dbReference>
<dbReference type="RefSeq" id="XP_037137305.1">
    <property type="nucleotide sequence ID" value="XM_037281410.1"/>
</dbReference>
<dbReference type="PRINTS" id="PR00503">
    <property type="entry name" value="BROMODOMAIN"/>
</dbReference>
<dbReference type="InterPro" id="IPR001487">
    <property type="entry name" value="Bromodomain"/>
</dbReference>
<evidence type="ECO:0000256" key="8">
    <source>
        <dbReference type="PROSITE-ProRule" id="PRU00035"/>
    </source>
</evidence>
<proteinExistence type="predicted"/>
<dbReference type="Gene3D" id="1.20.920.10">
    <property type="entry name" value="Bromodomain-like"/>
    <property type="match status" value="2"/>
</dbReference>
<dbReference type="InterPro" id="IPR037382">
    <property type="entry name" value="Rsc/polybromo"/>
</dbReference>
<evidence type="ECO:0000256" key="5">
    <source>
        <dbReference type="ARBA" id="ARBA00023117"/>
    </source>
</evidence>
<dbReference type="OrthoDB" id="1742084at2759"/>
<dbReference type="GO" id="GO:0006338">
    <property type="term" value="P:chromatin remodeling"/>
    <property type="evidence" value="ECO:0007669"/>
    <property type="project" value="InterPro"/>
</dbReference>
<keyword evidence="2" id="KW-0677">Repeat</keyword>
<name>A0A7G3ZAU4_9SACH</name>
<keyword evidence="7" id="KW-0539">Nucleus</keyword>
<dbReference type="GO" id="GO:0016586">
    <property type="term" value="C:RSC-type complex"/>
    <property type="evidence" value="ECO:0007669"/>
    <property type="project" value="InterPro"/>
</dbReference>
<evidence type="ECO:0000256" key="7">
    <source>
        <dbReference type="ARBA" id="ARBA00023242"/>
    </source>
</evidence>
<reference evidence="11 12" key="1">
    <citation type="submission" date="2020-06" db="EMBL/GenBank/DDBJ databases">
        <title>The yeast mating-type switching endonuclease HO is a domesticated member of an unorthodox homing genetic element family.</title>
        <authorList>
            <person name="Coughlan A.Y."/>
            <person name="Lombardi L."/>
            <person name="Braun-Galleani S."/>
            <person name="Martos A.R."/>
            <person name="Galeote V."/>
            <person name="Bigey F."/>
            <person name="Dequin S."/>
            <person name="Byrne K.P."/>
            <person name="Wolfe K.H."/>
        </authorList>
    </citation>
    <scope>NUCLEOTIDE SEQUENCE [LARGE SCALE GENOMIC DNA]</scope>
    <source>
        <strain evidence="11 12">CBS764</strain>
    </source>
</reference>
<dbReference type="KEGG" id="tgb:HG536_0A04470"/>
<dbReference type="AlphaFoldDB" id="A0A7G3ZAU4"/>
<evidence type="ECO:0000256" key="3">
    <source>
        <dbReference type="ARBA" id="ARBA00022853"/>
    </source>
</evidence>
<evidence type="ECO:0000256" key="9">
    <source>
        <dbReference type="SAM" id="MobiDB-lite"/>
    </source>
</evidence>
<dbReference type="PANTHER" id="PTHR16062">
    <property type="entry name" value="SWI/SNF-RELATED"/>
    <property type="match status" value="1"/>
</dbReference>
<keyword evidence="4" id="KW-0805">Transcription regulation</keyword>
<feature type="domain" description="Bromo" evidence="10">
    <location>
        <begin position="69"/>
        <end position="138"/>
    </location>
</feature>
<organism evidence="11 12">
    <name type="scientific">Torulaspora globosa</name>
    <dbReference type="NCBI Taxonomy" id="48254"/>
    <lineage>
        <taxon>Eukaryota</taxon>
        <taxon>Fungi</taxon>
        <taxon>Dikarya</taxon>
        <taxon>Ascomycota</taxon>
        <taxon>Saccharomycotina</taxon>
        <taxon>Saccharomycetes</taxon>
        <taxon>Saccharomycetales</taxon>
        <taxon>Saccharomycetaceae</taxon>
        <taxon>Torulaspora</taxon>
    </lineage>
</organism>
<protein>
    <recommendedName>
        <fullName evidence="10">Bromo domain-containing protein</fullName>
    </recommendedName>
</protein>
<dbReference type="Proteomes" id="UP000515788">
    <property type="component" value="Chromosome 1"/>
</dbReference>
<dbReference type="GO" id="GO:0003682">
    <property type="term" value="F:chromatin binding"/>
    <property type="evidence" value="ECO:0007669"/>
    <property type="project" value="TreeGrafter"/>
</dbReference>
<evidence type="ECO:0000256" key="6">
    <source>
        <dbReference type="ARBA" id="ARBA00023163"/>
    </source>
</evidence>
<accession>A0A7G3ZAU4</accession>
<keyword evidence="3" id="KW-0156">Chromatin regulator</keyword>
<dbReference type="InterPro" id="IPR036427">
    <property type="entry name" value="Bromodomain-like_sf"/>
</dbReference>
<dbReference type="Pfam" id="PF24189">
    <property type="entry name" value="Ig_RSC4"/>
    <property type="match status" value="1"/>
</dbReference>
<evidence type="ECO:0000313" key="12">
    <source>
        <dbReference type="Proteomes" id="UP000515788"/>
    </source>
</evidence>
<evidence type="ECO:0000256" key="4">
    <source>
        <dbReference type="ARBA" id="ARBA00023015"/>
    </source>
</evidence>
<dbReference type="PROSITE" id="PS50014">
    <property type="entry name" value="BROMODOMAIN_2"/>
    <property type="match status" value="2"/>
</dbReference>
<dbReference type="GeneID" id="59323727"/>
<dbReference type="PANTHER" id="PTHR16062:SF13">
    <property type="entry name" value="CHROMATIN STRUCTURE-REMODELING COMPLEX SUBUNIT RSC4"/>
    <property type="match status" value="1"/>
</dbReference>
<feature type="compositionally biased region" description="Basic and acidic residues" evidence="9">
    <location>
        <begin position="505"/>
        <end position="519"/>
    </location>
</feature>
<gene>
    <name evidence="11" type="ORF">HG536_0A04470</name>
</gene>
<sequence>MPVKKRKAPEEEEEKVVKYVAGKQPRTGDLPNVDYNIPLYPESELYQDDWVIPKFNLFISFTLNYLIESYKTVFKDFIKLPSRKFHPQYYYKIQQPISINEIKSRDYEFPDGSHTFLLDVELLAKNCASYNEPDSLIVKNSIQMVQYIEYEVLKAKNVTRNYLISDDVRPRLLNYLDRVIDATDKDIELEYGATKTDADGTMKISEPFMHLVEKDELPDYYEVIHRPSALAPVKQNLEVGYYAKIYDFIIDTQLVFQNALVFNDSTTLIYQDAQKLLRYFNHLIQYRFFPELRDVSERGEIKLEYDKVEYEQYLANGGNDQTEEVSKDDDEADYDFNHLEGLGNGYNRAILSEDYLLGPNKLEMQNKKQKLSTPIEEPPRVLKYNILASMQKEMTSEEHTMQRVPYDLVKQVCIYSSKNLYRQATTPAMGGKPSCNQNWVEFIFCGDQLSQNENMFSLTLQPVQTFLTLTATMNDKKAVTSLTVNKENINSERATLNSMKQQQDNNREKTELQEDNAGSEKFDIRLNEGLNYVEFKCEQPESEKKEVMRFWINILP</sequence>
<evidence type="ECO:0000259" key="10">
    <source>
        <dbReference type="PROSITE" id="PS50014"/>
    </source>
</evidence>
<feature type="domain" description="Bromo" evidence="10">
    <location>
        <begin position="200"/>
        <end position="270"/>
    </location>
</feature>
<evidence type="ECO:0000256" key="2">
    <source>
        <dbReference type="ARBA" id="ARBA00022737"/>
    </source>
</evidence>
<dbReference type="InterPro" id="IPR054551">
    <property type="entry name" value="RSC4_Ig-like"/>
</dbReference>
<keyword evidence="6" id="KW-0804">Transcription</keyword>
<evidence type="ECO:0000313" key="11">
    <source>
        <dbReference type="EMBL" id="QLL30630.1"/>
    </source>
</evidence>
<keyword evidence="5 8" id="KW-0103">Bromodomain</keyword>
<dbReference type="CDD" id="cd04369">
    <property type="entry name" value="Bromodomain"/>
    <property type="match status" value="2"/>
</dbReference>
<dbReference type="EMBL" id="CP059246">
    <property type="protein sequence ID" value="QLL30630.1"/>
    <property type="molecule type" value="Genomic_DNA"/>
</dbReference>
<evidence type="ECO:0000256" key="1">
    <source>
        <dbReference type="ARBA" id="ARBA00004123"/>
    </source>
</evidence>